<evidence type="ECO:0000259" key="10">
    <source>
        <dbReference type="Pfam" id="PF00528"/>
    </source>
</evidence>
<evidence type="ECO:0000256" key="4">
    <source>
        <dbReference type="ARBA" id="ARBA00022475"/>
    </source>
</evidence>
<dbReference type="EMBL" id="CAESAI010000005">
    <property type="protein sequence ID" value="CAB4332841.1"/>
    <property type="molecule type" value="Genomic_DNA"/>
</dbReference>
<keyword evidence="7 9" id="KW-1133">Transmembrane helix</keyword>
<dbReference type="GO" id="GO:0005315">
    <property type="term" value="F:phosphate transmembrane transporter activity"/>
    <property type="evidence" value="ECO:0007669"/>
    <property type="project" value="InterPro"/>
</dbReference>
<dbReference type="EMBL" id="CAESAD010000001">
    <property type="protein sequence ID" value="CAB4332406.1"/>
    <property type="molecule type" value="Genomic_DNA"/>
</dbReference>
<dbReference type="EMBL" id="CAFBPK010000001">
    <property type="protein sequence ID" value="CAB5005964.1"/>
    <property type="molecule type" value="Genomic_DNA"/>
</dbReference>
<comment type="subcellular location">
    <subcellularLocation>
        <location evidence="1">Cell membrane</location>
        <topology evidence="1">Multi-pass membrane protein</topology>
    </subcellularLocation>
</comment>
<evidence type="ECO:0000313" key="12">
    <source>
        <dbReference type="EMBL" id="CAB4332841.1"/>
    </source>
</evidence>
<feature type="transmembrane region" description="Helical" evidence="9">
    <location>
        <begin position="21"/>
        <end position="43"/>
    </location>
</feature>
<dbReference type="InterPro" id="IPR005672">
    <property type="entry name" value="Phosphate_PstA"/>
</dbReference>
<evidence type="ECO:0000256" key="3">
    <source>
        <dbReference type="ARBA" id="ARBA00022448"/>
    </source>
</evidence>
<feature type="transmembrane region" description="Helical" evidence="9">
    <location>
        <begin position="323"/>
        <end position="344"/>
    </location>
</feature>
<evidence type="ECO:0000256" key="2">
    <source>
        <dbReference type="ARBA" id="ARBA00007069"/>
    </source>
</evidence>
<dbReference type="EMBL" id="CAFBIX010000008">
    <property type="protein sequence ID" value="CAB4846629.1"/>
    <property type="molecule type" value="Genomic_DNA"/>
</dbReference>
<proteinExistence type="inferred from homology"/>
<evidence type="ECO:0000256" key="7">
    <source>
        <dbReference type="ARBA" id="ARBA00022989"/>
    </source>
</evidence>
<dbReference type="Gene3D" id="1.10.3720.10">
    <property type="entry name" value="MetI-like"/>
    <property type="match status" value="1"/>
</dbReference>
<protein>
    <submittedName>
        <fullName evidence="12">Unannotated protein</fullName>
    </submittedName>
</protein>
<feature type="domain" description="ABC transmembrane type-1" evidence="10">
    <location>
        <begin position="153"/>
        <end position="346"/>
    </location>
</feature>
<dbReference type="EMBL" id="CAEZYC010000001">
    <property type="protein sequence ID" value="CAB4695837.1"/>
    <property type="molecule type" value="Genomic_DNA"/>
</dbReference>
<dbReference type="EMBL" id="CAFAAO010000009">
    <property type="protein sequence ID" value="CAB4803903.1"/>
    <property type="molecule type" value="Genomic_DNA"/>
</dbReference>
<dbReference type="SUPFAM" id="SSF161098">
    <property type="entry name" value="MetI-like"/>
    <property type="match status" value="1"/>
</dbReference>
<feature type="transmembrane region" description="Helical" evidence="9">
    <location>
        <begin position="138"/>
        <end position="164"/>
    </location>
</feature>
<dbReference type="GO" id="GO:0005886">
    <property type="term" value="C:plasma membrane"/>
    <property type="evidence" value="ECO:0007669"/>
    <property type="project" value="UniProtKB-SubCell"/>
</dbReference>
<feature type="transmembrane region" description="Helical" evidence="9">
    <location>
        <begin position="49"/>
        <end position="70"/>
    </location>
</feature>
<dbReference type="EMBL" id="CAEZZD010000148">
    <property type="protein sequence ID" value="CAB4755418.1"/>
    <property type="molecule type" value="Genomic_DNA"/>
</dbReference>
<dbReference type="NCBIfam" id="TIGR00974">
    <property type="entry name" value="3a0107s02c"/>
    <property type="match status" value="1"/>
</dbReference>
<dbReference type="AlphaFoldDB" id="A0A6J5YRE2"/>
<accession>A0A6J5YRE2</accession>
<feature type="transmembrane region" description="Helical" evidence="9">
    <location>
        <begin position="176"/>
        <end position="199"/>
    </location>
</feature>
<evidence type="ECO:0000256" key="6">
    <source>
        <dbReference type="ARBA" id="ARBA00022692"/>
    </source>
</evidence>
<evidence type="ECO:0000256" key="5">
    <source>
        <dbReference type="ARBA" id="ARBA00022592"/>
    </source>
</evidence>
<dbReference type="GO" id="GO:0035435">
    <property type="term" value="P:phosphate ion transmembrane transport"/>
    <property type="evidence" value="ECO:0007669"/>
    <property type="project" value="InterPro"/>
</dbReference>
<evidence type="ECO:0000313" key="17">
    <source>
        <dbReference type="EMBL" id="CAB5005964.1"/>
    </source>
</evidence>
<keyword evidence="8 9" id="KW-0472">Membrane</keyword>
<dbReference type="InterPro" id="IPR051408">
    <property type="entry name" value="Phosphate_transprt_permease"/>
</dbReference>
<keyword evidence="4" id="KW-1003">Cell membrane</keyword>
<name>A0A6J5YRE2_9ZZZZ</name>
<evidence type="ECO:0000313" key="18">
    <source>
        <dbReference type="EMBL" id="CAB5044311.1"/>
    </source>
</evidence>
<dbReference type="PANTHER" id="PTHR42922:SF1">
    <property type="entry name" value="PHOSPHATE TRANSPORT SYSTEM PERMEASE PROTEIN PSTA"/>
    <property type="match status" value="1"/>
</dbReference>
<organism evidence="12">
    <name type="scientific">freshwater metagenome</name>
    <dbReference type="NCBI Taxonomy" id="449393"/>
    <lineage>
        <taxon>unclassified sequences</taxon>
        <taxon>metagenomes</taxon>
        <taxon>ecological metagenomes</taxon>
    </lineage>
</organism>
<reference evidence="12" key="1">
    <citation type="submission" date="2020-05" db="EMBL/GenBank/DDBJ databases">
        <authorList>
            <person name="Chiriac C."/>
            <person name="Salcher M."/>
            <person name="Ghai R."/>
            <person name="Kavagutti S V."/>
        </authorList>
    </citation>
    <scope>NUCLEOTIDE SEQUENCE</scope>
</reference>
<feature type="transmembrane region" description="Helical" evidence="9">
    <location>
        <begin position="79"/>
        <end position="108"/>
    </location>
</feature>
<dbReference type="CDD" id="cd06261">
    <property type="entry name" value="TM_PBP2"/>
    <property type="match status" value="1"/>
</dbReference>
<dbReference type="InterPro" id="IPR035906">
    <property type="entry name" value="MetI-like_sf"/>
</dbReference>
<evidence type="ECO:0000256" key="9">
    <source>
        <dbReference type="SAM" id="Phobius"/>
    </source>
</evidence>
<evidence type="ECO:0000256" key="8">
    <source>
        <dbReference type="ARBA" id="ARBA00023136"/>
    </source>
</evidence>
<keyword evidence="3" id="KW-0813">Transport</keyword>
<feature type="transmembrane region" description="Helical" evidence="9">
    <location>
        <begin position="205"/>
        <end position="223"/>
    </location>
</feature>
<dbReference type="PANTHER" id="PTHR42922">
    <property type="entry name" value="PHOSPHATE TRANSPORT SYSTEM PERMEASE PROTEIN PSTA"/>
    <property type="match status" value="1"/>
</dbReference>
<gene>
    <name evidence="13" type="ORF">UFOPK2648_00016</name>
    <name evidence="14" type="ORF">UFOPK2824_00918</name>
    <name evidence="15" type="ORF">UFOPK3037_00819</name>
    <name evidence="16" type="ORF">UFOPK3278_00381</name>
    <name evidence="12" type="ORF">UFOPK3406_00345</name>
    <name evidence="11" type="ORF">UFOPK3925_00313</name>
    <name evidence="17" type="ORF">UFOPK4097_00016</name>
    <name evidence="18" type="ORF">UFOPK4301_00114</name>
</gene>
<feature type="transmembrane region" description="Helical" evidence="9">
    <location>
        <begin position="255"/>
        <end position="276"/>
    </location>
</feature>
<keyword evidence="5" id="KW-0592">Phosphate transport</keyword>
<dbReference type="Pfam" id="PF00528">
    <property type="entry name" value="BPD_transp_1"/>
    <property type="match status" value="1"/>
</dbReference>
<sequence>MTQIAVRPTNATPWKNRNRKNVALIAIASVAPSLIAVIVRFLLELPGAVTLLLIFLPLQLLFSALAALILRGKRGIADAFLNVGVIFSTVAISILLGSVLFSVISWGLKALSPHFLYQNSVYITPTTSLEYGGVGHAILGSLIVVGLVTLATVPIGIGVAVYLTETDGRFRGPVRFFSQAMSGLPSVVAGLFIYTVFIASGLVKPVGWLGAASLLLLMLPTIARMSEEVLKLVPGELRAAALALGAPRRRAFFQVILPAAKTGLITAVLLGLARVFGETAPLILTTNISNETNINPTSDGMTTLTTYIYSFLGAGYDTSRQRAWGAALVLLVVIGILFTLARIFGSREVGKK</sequence>
<evidence type="ECO:0000256" key="1">
    <source>
        <dbReference type="ARBA" id="ARBA00004651"/>
    </source>
</evidence>
<evidence type="ECO:0000313" key="16">
    <source>
        <dbReference type="EMBL" id="CAB4846629.1"/>
    </source>
</evidence>
<comment type="similarity">
    <text evidence="2">Belongs to the binding-protein-dependent transport system permease family. CysTW subfamily.</text>
</comment>
<evidence type="ECO:0000313" key="11">
    <source>
        <dbReference type="EMBL" id="CAB4332406.1"/>
    </source>
</evidence>
<dbReference type="EMBL" id="CAFBQG010000007">
    <property type="protein sequence ID" value="CAB5044311.1"/>
    <property type="molecule type" value="Genomic_DNA"/>
</dbReference>
<keyword evidence="6 9" id="KW-0812">Transmembrane</keyword>
<evidence type="ECO:0000313" key="13">
    <source>
        <dbReference type="EMBL" id="CAB4695837.1"/>
    </source>
</evidence>
<dbReference type="InterPro" id="IPR000515">
    <property type="entry name" value="MetI-like"/>
</dbReference>
<evidence type="ECO:0000313" key="15">
    <source>
        <dbReference type="EMBL" id="CAB4803903.1"/>
    </source>
</evidence>
<evidence type="ECO:0000313" key="14">
    <source>
        <dbReference type="EMBL" id="CAB4755418.1"/>
    </source>
</evidence>